<accession>M7Y3J8</accession>
<name>M7Y3J8_9BACT</name>
<evidence type="ECO:0000313" key="1">
    <source>
        <dbReference type="EMBL" id="EMS31801.1"/>
    </source>
</evidence>
<evidence type="ECO:0000313" key="2">
    <source>
        <dbReference type="Proteomes" id="UP000010953"/>
    </source>
</evidence>
<dbReference type="Proteomes" id="UP000010953">
    <property type="component" value="Unassembled WGS sequence"/>
</dbReference>
<dbReference type="EMBL" id="AMZY02000017">
    <property type="protein sequence ID" value="EMS31801.1"/>
    <property type="molecule type" value="Genomic_DNA"/>
</dbReference>
<protein>
    <submittedName>
        <fullName evidence="1">Uncharacterized protein</fullName>
    </submittedName>
</protein>
<keyword evidence="2" id="KW-1185">Reference proteome</keyword>
<sequence length="44" mass="5072">MDTVFIFSSGLIEGKSYEKMIQKIENQDIINLSNAFACQDLRIF</sequence>
<comment type="caution">
    <text evidence="1">The sequence shown here is derived from an EMBL/GenBank/DDBJ whole genome shotgun (WGS) entry which is preliminary data.</text>
</comment>
<proteinExistence type="predicted"/>
<organism evidence="1 2">
    <name type="scientific">Mariniradius saccharolyticus AK6</name>
    <dbReference type="NCBI Taxonomy" id="1239962"/>
    <lineage>
        <taxon>Bacteria</taxon>
        <taxon>Pseudomonadati</taxon>
        <taxon>Bacteroidota</taxon>
        <taxon>Cytophagia</taxon>
        <taxon>Cytophagales</taxon>
        <taxon>Cyclobacteriaceae</taxon>
        <taxon>Mariniradius</taxon>
    </lineage>
</organism>
<reference evidence="1" key="1">
    <citation type="submission" date="2013-01" db="EMBL/GenBank/DDBJ databases">
        <title>Genome assembly of Mariniradius saccharolyticus AK6.</title>
        <authorList>
            <person name="Vaidya B."/>
            <person name="Khatri I."/>
            <person name="Tanuku N.R.S."/>
            <person name="Subramanian S."/>
            <person name="Pinnaka A."/>
        </authorList>
    </citation>
    <scope>NUCLEOTIDE SEQUENCE [LARGE SCALE GENOMIC DNA]</scope>
    <source>
        <strain evidence="1">AK6</strain>
    </source>
</reference>
<gene>
    <name evidence="1" type="ORF">C943_01760</name>
</gene>
<dbReference type="AlphaFoldDB" id="M7Y3J8"/>
<dbReference type="InParanoid" id="M7Y3J8"/>